<dbReference type="RefSeq" id="WP_147156259.1">
    <property type="nucleotide sequence ID" value="NZ_BKAJ01000190.1"/>
</dbReference>
<accession>A0A512NPT1</accession>
<comment type="caution">
    <text evidence="2">The sequence shown here is derived from an EMBL/GenBank/DDBJ whole genome shotgun (WGS) entry which is preliminary data.</text>
</comment>
<dbReference type="Proteomes" id="UP000321058">
    <property type="component" value="Unassembled WGS sequence"/>
</dbReference>
<keyword evidence="3" id="KW-1185">Reference proteome</keyword>
<reference evidence="2 3" key="1">
    <citation type="submission" date="2019-07" db="EMBL/GenBank/DDBJ databases">
        <title>Whole genome shotgun sequence of Reyranella soli NBRC 108950.</title>
        <authorList>
            <person name="Hosoyama A."/>
            <person name="Uohara A."/>
            <person name="Ohji S."/>
            <person name="Ichikawa N."/>
        </authorList>
    </citation>
    <scope>NUCLEOTIDE SEQUENCE [LARGE SCALE GENOMIC DNA]</scope>
    <source>
        <strain evidence="2 3">NBRC 108950</strain>
    </source>
</reference>
<dbReference type="AlphaFoldDB" id="A0A512NPT1"/>
<feature type="region of interest" description="Disordered" evidence="1">
    <location>
        <begin position="1"/>
        <end position="20"/>
    </location>
</feature>
<protein>
    <submittedName>
        <fullName evidence="2">Uncharacterized protein</fullName>
    </submittedName>
</protein>
<organism evidence="2 3">
    <name type="scientific">Reyranella soli</name>
    <dbReference type="NCBI Taxonomy" id="1230389"/>
    <lineage>
        <taxon>Bacteria</taxon>
        <taxon>Pseudomonadati</taxon>
        <taxon>Pseudomonadota</taxon>
        <taxon>Alphaproteobacteria</taxon>
        <taxon>Hyphomicrobiales</taxon>
        <taxon>Reyranellaceae</taxon>
        <taxon>Reyranella</taxon>
    </lineage>
</organism>
<sequence>MATDQPSCFEFEDGAGNEAGTDANAYKLPMRSLEDAILFSAMAKVFPYQKLQEAYGGQAKSRRQHPIDHVTR</sequence>
<gene>
    <name evidence="2" type="ORF">RSO01_80980</name>
</gene>
<proteinExistence type="predicted"/>
<name>A0A512NPT1_9HYPH</name>
<evidence type="ECO:0000313" key="3">
    <source>
        <dbReference type="Proteomes" id="UP000321058"/>
    </source>
</evidence>
<evidence type="ECO:0000313" key="2">
    <source>
        <dbReference type="EMBL" id="GEP60932.1"/>
    </source>
</evidence>
<dbReference type="EMBL" id="BKAJ01000190">
    <property type="protein sequence ID" value="GEP60932.1"/>
    <property type="molecule type" value="Genomic_DNA"/>
</dbReference>
<evidence type="ECO:0000256" key="1">
    <source>
        <dbReference type="SAM" id="MobiDB-lite"/>
    </source>
</evidence>